<reference evidence="4 5" key="1">
    <citation type="journal article" date="2014" name="Genome Biol. Evol.">
        <title>The secreted proteins of Achlya hypogyna and Thraustotheca clavata identify the ancestral oomycete secretome and reveal gene acquisitions by horizontal gene transfer.</title>
        <authorList>
            <person name="Misner I."/>
            <person name="Blouin N."/>
            <person name="Leonard G."/>
            <person name="Richards T.A."/>
            <person name="Lane C.E."/>
        </authorList>
    </citation>
    <scope>NUCLEOTIDE SEQUENCE [LARGE SCALE GENOMIC DNA]</scope>
    <source>
        <strain evidence="4 5">ATCC 34112</strain>
    </source>
</reference>
<evidence type="ECO:0000256" key="1">
    <source>
        <dbReference type="ARBA" id="ARBA00023235"/>
    </source>
</evidence>
<dbReference type="EMBL" id="JNBS01000562">
    <property type="protein sequence ID" value="OQS04729.1"/>
    <property type="molecule type" value="Genomic_DNA"/>
</dbReference>
<dbReference type="InterPro" id="IPR050443">
    <property type="entry name" value="RbsD/FucU_mutarotase"/>
</dbReference>
<protein>
    <recommendedName>
        <fullName evidence="3">L-fucose mutarotase</fullName>
        <ecNumber evidence="3">5.1.3.29</ecNumber>
    </recommendedName>
</protein>
<evidence type="ECO:0000256" key="2">
    <source>
        <dbReference type="ARBA" id="ARBA00036324"/>
    </source>
</evidence>
<keyword evidence="1" id="KW-0413">Isomerase</keyword>
<evidence type="ECO:0000313" key="5">
    <source>
        <dbReference type="Proteomes" id="UP000243217"/>
    </source>
</evidence>
<organism evidence="4 5">
    <name type="scientific">Thraustotheca clavata</name>
    <dbReference type="NCBI Taxonomy" id="74557"/>
    <lineage>
        <taxon>Eukaryota</taxon>
        <taxon>Sar</taxon>
        <taxon>Stramenopiles</taxon>
        <taxon>Oomycota</taxon>
        <taxon>Saprolegniomycetes</taxon>
        <taxon>Saprolegniales</taxon>
        <taxon>Achlyaceae</taxon>
        <taxon>Thraustotheca</taxon>
    </lineage>
</organism>
<dbReference type="InterPro" id="IPR007721">
    <property type="entry name" value="RbsD_FucU"/>
</dbReference>
<dbReference type="EC" id="5.1.3.29" evidence="3"/>
<dbReference type="GO" id="GO:0042806">
    <property type="term" value="F:fucose binding"/>
    <property type="evidence" value="ECO:0007669"/>
    <property type="project" value="TreeGrafter"/>
</dbReference>
<proteinExistence type="predicted"/>
<dbReference type="AlphaFoldDB" id="A0A1W0A3F8"/>
<comment type="catalytic activity">
    <reaction evidence="2">
        <text>alpha-L-fucose = beta-L-fucose</text>
        <dbReference type="Rhea" id="RHEA:25580"/>
        <dbReference type="ChEBI" id="CHEBI:42548"/>
        <dbReference type="ChEBI" id="CHEBI:42589"/>
        <dbReference type="EC" id="5.1.3.29"/>
    </reaction>
</comment>
<dbReference type="PANTHER" id="PTHR31690">
    <property type="entry name" value="FUCOSE MUTAROTASE"/>
    <property type="match status" value="1"/>
</dbReference>
<dbReference type="SUPFAM" id="SSF102546">
    <property type="entry name" value="RbsD-like"/>
    <property type="match status" value="1"/>
</dbReference>
<evidence type="ECO:0000313" key="4">
    <source>
        <dbReference type="EMBL" id="OQS04729.1"/>
    </source>
</evidence>
<gene>
    <name evidence="4" type="ORF">THRCLA_20808</name>
</gene>
<dbReference type="Proteomes" id="UP000243217">
    <property type="component" value="Unassembled WGS sequence"/>
</dbReference>
<dbReference type="OrthoDB" id="10011710at2759"/>
<name>A0A1W0A3F8_9STRA</name>
<dbReference type="GO" id="GO:0036373">
    <property type="term" value="F:L-fucose mutarotase activity"/>
    <property type="evidence" value="ECO:0007669"/>
    <property type="project" value="UniProtKB-EC"/>
</dbReference>
<dbReference type="InterPro" id="IPR023750">
    <property type="entry name" value="RbsD-like_sf"/>
</dbReference>
<comment type="caution">
    <text evidence="4">The sequence shown here is derived from an EMBL/GenBank/DDBJ whole genome shotgun (WGS) entry which is preliminary data.</text>
</comment>
<dbReference type="STRING" id="74557.A0A1W0A3F8"/>
<dbReference type="Pfam" id="PF05025">
    <property type="entry name" value="RbsD_FucU"/>
    <property type="match status" value="1"/>
</dbReference>
<dbReference type="PANTHER" id="PTHR31690:SF4">
    <property type="entry name" value="FUCOSE MUTAROTASE"/>
    <property type="match status" value="1"/>
</dbReference>
<accession>A0A1W0A3F8</accession>
<dbReference type="GO" id="GO:0006004">
    <property type="term" value="P:fucose metabolic process"/>
    <property type="evidence" value="ECO:0007669"/>
    <property type="project" value="TreeGrafter"/>
</dbReference>
<evidence type="ECO:0000256" key="3">
    <source>
        <dbReference type="ARBA" id="ARBA00038859"/>
    </source>
</evidence>
<keyword evidence="5" id="KW-1185">Reference proteome</keyword>
<sequence>MPLKGVPSIVPPTLLSILASMGHGDELLIADANFPASSQGREVIHMQGSSATEVLEAVLTLLPLDSFAEYQASVMKQVHAPEQDAPIVGEFASILTKSYTKDGAKSPAAIERIDRFAFYDKAKTTYAIIATGEMRLYGNIIIKKGVIDATGKVVML</sequence>
<dbReference type="Gene3D" id="3.40.1650.10">
    <property type="entry name" value="RbsD-like domain"/>
    <property type="match status" value="1"/>
</dbReference>